<comment type="catalytic activity">
    <reaction evidence="8">
        <text>L-tyrosyl-[protein] + ATP = O-phospho-L-tyrosyl-[protein] + ADP + H(+)</text>
        <dbReference type="Rhea" id="RHEA:10596"/>
        <dbReference type="Rhea" id="RHEA-COMP:10136"/>
        <dbReference type="Rhea" id="RHEA-COMP:20101"/>
        <dbReference type="ChEBI" id="CHEBI:15378"/>
        <dbReference type="ChEBI" id="CHEBI:30616"/>
        <dbReference type="ChEBI" id="CHEBI:46858"/>
        <dbReference type="ChEBI" id="CHEBI:61978"/>
        <dbReference type="ChEBI" id="CHEBI:456216"/>
        <dbReference type="EC" id="2.7.10.2"/>
    </reaction>
</comment>
<dbReference type="EC" id="2.7.10.2" evidence="2"/>
<dbReference type="NCBIfam" id="TIGR01007">
    <property type="entry name" value="eps_fam"/>
    <property type="match status" value="1"/>
</dbReference>
<dbReference type="InterPro" id="IPR027417">
    <property type="entry name" value="P-loop_NTPase"/>
</dbReference>
<evidence type="ECO:0000313" key="11">
    <source>
        <dbReference type="EMBL" id="MCX2719840.1"/>
    </source>
</evidence>
<reference evidence="11" key="1">
    <citation type="submission" date="2022-11" db="EMBL/GenBank/DDBJ databases">
        <title>The characterization of three novel Bacteroidetes species and genomic analysis of their roles in tidal elemental geochemical cycles.</title>
        <authorList>
            <person name="Ma K.-J."/>
        </authorList>
    </citation>
    <scope>NUCLEOTIDE SEQUENCE</scope>
    <source>
        <strain evidence="11">M415</strain>
    </source>
</reference>
<feature type="transmembrane region" description="Helical" evidence="9">
    <location>
        <begin position="27"/>
        <end position="45"/>
    </location>
</feature>
<keyword evidence="6" id="KW-0067">ATP-binding</keyword>
<dbReference type="GO" id="GO:0004715">
    <property type="term" value="F:non-membrane spanning protein tyrosine kinase activity"/>
    <property type="evidence" value="ECO:0007669"/>
    <property type="project" value="UniProtKB-EC"/>
</dbReference>
<evidence type="ECO:0000256" key="6">
    <source>
        <dbReference type="ARBA" id="ARBA00022840"/>
    </source>
</evidence>
<proteinExistence type="inferred from homology"/>
<feature type="domain" description="AAA" evidence="10">
    <location>
        <begin position="578"/>
        <end position="726"/>
    </location>
</feature>
<evidence type="ECO:0000256" key="7">
    <source>
        <dbReference type="ARBA" id="ARBA00023137"/>
    </source>
</evidence>
<dbReference type="InterPro" id="IPR005702">
    <property type="entry name" value="Wzc-like_C"/>
</dbReference>
<dbReference type="Proteomes" id="UP001207116">
    <property type="component" value="Unassembled WGS sequence"/>
</dbReference>
<evidence type="ECO:0000256" key="1">
    <source>
        <dbReference type="ARBA" id="ARBA00007316"/>
    </source>
</evidence>
<keyword evidence="5" id="KW-0418">Kinase</keyword>
<dbReference type="RefSeq" id="WP_266012996.1">
    <property type="nucleotide sequence ID" value="NZ_JAPFQP010000003.1"/>
</dbReference>
<evidence type="ECO:0000256" key="5">
    <source>
        <dbReference type="ARBA" id="ARBA00022777"/>
    </source>
</evidence>
<keyword evidence="9" id="KW-0472">Membrane</keyword>
<evidence type="ECO:0000256" key="3">
    <source>
        <dbReference type="ARBA" id="ARBA00022679"/>
    </source>
</evidence>
<keyword evidence="12" id="KW-1185">Reference proteome</keyword>
<keyword evidence="4" id="KW-0547">Nucleotide-binding</keyword>
<evidence type="ECO:0000256" key="9">
    <source>
        <dbReference type="SAM" id="Phobius"/>
    </source>
</evidence>
<protein>
    <recommendedName>
        <fullName evidence="2">non-specific protein-tyrosine kinase</fullName>
        <ecNumber evidence="2">2.7.10.2</ecNumber>
    </recommendedName>
</protein>
<keyword evidence="7" id="KW-0829">Tyrosine-protein kinase</keyword>
<dbReference type="GO" id="GO:0005524">
    <property type="term" value="F:ATP binding"/>
    <property type="evidence" value="ECO:0007669"/>
    <property type="project" value="UniProtKB-KW"/>
</dbReference>
<dbReference type="InterPro" id="IPR025669">
    <property type="entry name" value="AAA_dom"/>
</dbReference>
<feature type="transmembrane region" description="Helical" evidence="9">
    <location>
        <begin position="488"/>
        <end position="508"/>
    </location>
</feature>
<dbReference type="SUPFAM" id="SSF52540">
    <property type="entry name" value="P-loop containing nucleoside triphosphate hydrolases"/>
    <property type="match status" value="1"/>
</dbReference>
<dbReference type="AlphaFoldDB" id="A0AAE3ML89"/>
<evidence type="ECO:0000259" key="10">
    <source>
        <dbReference type="Pfam" id="PF13614"/>
    </source>
</evidence>
<evidence type="ECO:0000256" key="2">
    <source>
        <dbReference type="ARBA" id="ARBA00011903"/>
    </source>
</evidence>
<evidence type="ECO:0000313" key="12">
    <source>
        <dbReference type="Proteomes" id="UP001207116"/>
    </source>
</evidence>
<sequence>MEETRKEFSFTTQFKESLRNYTRQTKWFIITPIIGLITAYIIVRYDVPQYLAQASIKVRNNESSEFDVFSDLDILSDEGSYAIEDEILGLSSQGNFMEVVKNLGLNLKVFGLGQVIDSEIYKNRPFTVNFIAPDSIINQSNYTFFIRISSNETFGLANKYDGDYKVYKFGSSVETPVGGMVITPNYSDYSSLYGNRYRVELRSVFFTAYSYRNRMQILPVQPGSSVLDVFLADPVLQKGKDIINELVRVHNVSTINAKRITADRTSDFIDQRIISIYSDLSAVDSTAEDFKSDRRVTDIGSQSALNMSEGVEVESQLQGVQIQLEMARSLKGIVETSQGNDILPTLEELGGGIAEATTTYNSLVEQRRRILESSSESNPMVRSLDQSLQTLRQNIESSLNSATNNLNLQANSLSQRMATINSRLYSAPRNERTLRDITRRQETKEALYLYLLQKREESQIAFASTEPNIIVIDSAYSLGGTVGLDPKLIYLAAIFLGMLIPFGIIYINDLLDTKIHSKIDLERIVGDVPILGELPKLGKKDRKLVRLKDRSTFAEAIRILRTNLDYVLSDKLKKTTGKTVLITSSISGEGKTLIASNLALIIATSNKKVLLIGADIRNPSLGNFYGKLKKEADREMGSQNKGLTEYLHNKSIGLNEIVSSHEIEGISVDVIFSGKIPPNPAELILSERLGYLFDKVSEKYDYIIIDSAPMMLVADTISIAKYADQTLYVTKAAYTEKRVIDYPIKVKKEGKITNLAFIVNNVKAADLGYGGSYGYGYNKKKKWWQFRKAS</sequence>
<evidence type="ECO:0000256" key="8">
    <source>
        <dbReference type="ARBA" id="ARBA00051245"/>
    </source>
</evidence>
<comment type="similarity">
    <text evidence="1">Belongs to the CpsD/CapB family.</text>
</comment>
<dbReference type="CDD" id="cd05387">
    <property type="entry name" value="BY-kinase"/>
    <property type="match status" value="1"/>
</dbReference>
<dbReference type="EMBL" id="JAPFQP010000003">
    <property type="protein sequence ID" value="MCX2719840.1"/>
    <property type="molecule type" value="Genomic_DNA"/>
</dbReference>
<comment type="caution">
    <text evidence="11">The sequence shown here is derived from an EMBL/GenBank/DDBJ whole genome shotgun (WGS) entry which is preliminary data.</text>
</comment>
<organism evidence="11 12">
    <name type="scientific">Lentiprolixibacter aurantiacus</name>
    <dbReference type="NCBI Taxonomy" id="2993939"/>
    <lineage>
        <taxon>Bacteria</taxon>
        <taxon>Pseudomonadati</taxon>
        <taxon>Bacteroidota</taxon>
        <taxon>Flavobacteriia</taxon>
        <taxon>Flavobacteriales</taxon>
        <taxon>Flavobacteriaceae</taxon>
        <taxon>Lentiprolixibacter</taxon>
    </lineage>
</organism>
<keyword evidence="9" id="KW-1133">Transmembrane helix</keyword>
<gene>
    <name evidence="11" type="ORF">OO016_09520</name>
</gene>
<dbReference type="InterPro" id="IPR050445">
    <property type="entry name" value="Bact_polysacc_biosynth/exp"/>
</dbReference>
<name>A0AAE3ML89_9FLAO</name>
<keyword evidence="9" id="KW-0812">Transmembrane</keyword>
<evidence type="ECO:0000256" key="4">
    <source>
        <dbReference type="ARBA" id="ARBA00022741"/>
    </source>
</evidence>
<dbReference type="PANTHER" id="PTHR32309:SF13">
    <property type="entry name" value="FERRIC ENTEROBACTIN TRANSPORT PROTEIN FEPE"/>
    <property type="match status" value="1"/>
</dbReference>
<dbReference type="Gene3D" id="3.40.50.300">
    <property type="entry name" value="P-loop containing nucleotide triphosphate hydrolases"/>
    <property type="match status" value="1"/>
</dbReference>
<dbReference type="PANTHER" id="PTHR32309">
    <property type="entry name" value="TYROSINE-PROTEIN KINASE"/>
    <property type="match status" value="1"/>
</dbReference>
<dbReference type="GO" id="GO:0005886">
    <property type="term" value="C:plasma membrane"/>
    <property type="evidence" value="ECO:0007669"/>
    <property type="project" value="TreeGrafter"/>
</dbReference>
<dbReference type="Pfam" id="PF13614">
    <property type="entry name" value="AAA_31"/>
    <property type="match status" value="1"/>
</dbReference>
<keyword evidence="3 11" id="KW-0808">Transferase</keyword>
<accession>A0AAE3ML89</accession>